<dbReference type="Gene3D" id="3.20.20.450">
    <property type="entry name" value="EAL domain"/>
    <property type="match status" value="1"/>
</dbReference>
<dbReference type="InterPro" id="IPR001610">
    <property type="entry name" value="PAC"/>
</dbReference>
<dbReference type="SMART" id="SM00086">
    <property type="entry name" value="PAC"/>
    <property type="match status" value="3"/>
</dbReference>
<feature type="domain" description="PAC" evidence="2">
    <location>
        <begin position="380"/>
        <end position="433"/>
    </location>
</feature>
<dbReference type="PANTHER" id="PTHR44757">
    <property type="entry name" value="DIGUANYLATE CYCLASE DGCP"/>
    <property type="match status" value="1"/>
</dbReference>
<protein>
    <submittedName>
        <fullName evidence="5">EAL domain-containing protein</fullName>
    </submittedName>
</protein>
<dbReference type="Gene3D" id="3.30.70.270">
    <property type="match status" value="1"/>
</dbReference>
<dbReference type="SMART" id="SM00267">
    <property type="entry name" value="GGDEF"/>
    <property type="match status" value="1"/>
</dbReference>
<dbReference type="InterPro" id="IPR001633">
    <property type="entry name" value="EAL_dom"/>
</dbReference>
<dbReference type="Gene3D" id="3.30.450.20">
    <property type="entry name" value="PAS domain"/>
    <property type="match status" value="3"/>
</dbReference>
<dbReference type="Pfam" id="PF00990">
    <property type="entry name" value="GGDEF"/>
    <property type="match status" value="1"/>
</dbReference>
<accession>A0A4U1I656</accession>
<dbReference type="CDD" id="cd01949">
    <property type="entry name" value="GGDEF"/>
    <property type="match status" value="1"/>
</dbReference>
<dbReference type="PROSITE" id="PS50883">
    <property type="entry name" value="EAL"/>
    <property type="match status" value="1"/>
</dbReference>
<dbReference type="SMART" id="SM00052">
    <property type="entry name" value="EAL"/>
    <property type="match status" value="1"/>
</dbReference>
<dbReference type="InterPro" id="IPR035919">
    <property type="entry name" value="EAL_sf"/>
</dbReference>
<evidence type="ECO:0000313" key="5">
    <source>
        <dbReference type="EMBL" id="TKC88849.1"/>
    </source>
</evidence>
<feature type="domain" description="GGDEF" evidence="4">
    <location>
        <begin position="466"/>
        <end position="599"/>
    </location>
</feature>
<dbReference type="SUPFAM" id="SSF141868">
    <property type="entry name" value="EAL domain-like"/>
    <property type="match status" value="1"/>
</dbReference>
<gene>
    <name evidence="5" type="ORF">FAZ69_13480</name>
</gene>
<dbReference type="EMBL" id="SWJE01000006">
    <property type="protein sequence ID" value="TKC88849.1"/>
    <property type="molecule type" value="Genomic_DNA"/>
</dbReference>
<dbReference type="InterPro" id="IPR000700">
    <property type="entry name" value="PAS-assoc_C"/>
</dbReference>
<dbReference type="NCBIfam" id="TIGR00254">
    <property type="entry name" value="GGDEF"/>
    <property type="match status" value="1"/>
</dbReference>
<dbReference type="AlphaFoldDB" id="A0A4U1I656"/>
<dbReference type="Pfam" id="PF00563">
    <property type="entry name" value="EAL"/>
    <property type="match status" value="1"/>
</dbReference>
<dbReference type="InterPro" id="IPR029787">
    <property type="entry name" value="Nucleotide_cyclase"/>
</dbReference>
<dbReference type="PROSITE" id="PS50112">
    <property type="entry name" value="PAS"/>
    <property type="match status" value="2"/>
</dbReference>
<dbReference type="PROSITE" id="PS50113">
    <property type="entry name" value="PAC"/>
    <property type="match status" value="3"/>
</dbReference>
<feature type="domain" description="PAC" evidence="2">
    <location>
        <begin position="104"/>
        <end position="158"/>
    </location>
</feature>
<evidence type="ECO:0000259" key="3">
    <source>
        <dbReference type="PROSITE" id="PS50883"/>
    </source>
</evidence>
<sequence>MTNSVGSTREVRVPGTACDMAESERVQNTLVVGERQFRTLAEKLPNYLARYTPHAQCIYVNGSLARFLGYQPSQMIGFTPKQRFPDGRADEYEHRIRDAARTATEHESVLPVRMEDGQNRIYHVHFVPELDETGIVVSVLVIGYDITERRQVETERQAQYERILHLNACLEKQARELNEARSRMLSVLRTIPDMVWLKDTAGVYQACNHAFERLAGRPEAAILGNTDYDLFETALADLFRAKDRVAIEARRICISEKWVTFPGTGERALLETRKVPVFDTEGTLTGVLGVARDITERKRSEDFQASRERAFRTLVEHSPDVVMRYGKDLRRLYVNPTFAALIEGGAASVIGKKPTDLPGASHTTEYERKLVEVFTSGKDREFEVMWAHRTDSGTSCYLVKMTPEFGADGTVETVLAVGRNITELHASREKIHRMAFYDPLTSLPNRTLFNERLREAIADAVSSPCSLIGVMIIDMDRFKEVNDTMGHAVGDQLLREAAGRLRGCVRLDDTVARLGGDEFAILVPDVHDRRVLEDICKSIIDRFDERFVLNGKELFVSCSIGIALHPVDGLEVDDLTKYADSAMYLAKRSGRRGFRFYSKELTIDAAKRLALESELRRAIERGELELHYQPKVSLCSNEVIGSEALLRWHRPDVGLVLPNEFIPVAEETGLIAELGKWVLREASRTAAEWNAEGSALHKVAVNLSARQFQFHDLAATVHGILLETGCRPQWLELEITESLLLEEDDAVLSTLSVFRSMGFSIAIDDFGTGYSALSYLVRFPIDTVKIDRTFIQKVMTDRRHAELVKAILSIARCLGQQVVAEGIETVEQAAFLQANGCQLAQGFLYGRPLPKSGMASLPRYLNSH</sequence>
<organism evidence="5 6">
    <name type="scientific">Trinickia terrae</name>
    <dbReference type="NCBI Taxonomy" id="2571161"/>
    <lineage>
        <taxon>Bacteria</taxon>
        <taxon>Pseudomonadati</taxon>
        <taxon>Pseudomonadota</taxon>
        <taxon>Betaproteobacteria</taxon>
        <taxon>Burkholderiales</taxon>
        <taxon>Burkholderiaceae</taxon>
        <taxon>Trinickia</taxon>
    </lineage>
</organism>
<dbReference type="PROSITE" id="PS50887">
    <property type="entry name" value="GGDEF"/>
    <property type="match status" value="1"/>
</dbReference>
<dbReference type="InterPro" id="IPR000160">
    <property type="entry name" value="GGDEF_dom"/>
</dbReference>
<dbReference type="InterPro" id="IPR035965">
    <property type="entry name" value="PAS-like_dom_sf"/>
</dbReference>
<dbReference type="CDD" id="cd00130">
    <property type="entry name" value="PAS"/>
    <property type="match status" value="2"/>
</dbReference>
<evidence type="ECO:0000259" key="2">
    <source>
        <dbReference type="PROSITE" id="PS50113"/>
    </source>
</evidence>
<evidence type="ECO:0000313" key="6">
    <source>
        <dbReference type="Proteomes" id="UP000305539"/>
    </source>
</evidence>
<proteinExistence type="predicted"/>
<evidence type="ECO:0000259" key="4">
    <source>
        <dbReference type="PROSITE" id="PS50887"/>
    </source>
</evidence>
<dbReference type="CDD" id="cd01948">
    <property type="entry name" value="EAL"/>
    <property type="match status" value="1"/>
</dbReference>
<dbReference type="InterPro" id="IPR000014">
    <property type="entry name" value="PAS"/>
</dbReference>
<dbReference type="InterPro" id="IPR013656">
    <property type="entry name" value="PAS_4"/>
</dbReference>
<dbReference type="PANTHER" id="PTHR44757:SF2">
    <property type="entry name" value="BIOFILM ARCHITECTURE MAINTENANCE PROTEIN MBAA"/>
    <property type="match status" value="1"/>
</dbReference>
<dbReference type="Proteomes" id="UP000305539">
    <property type="component" value="Unassembled WGS sequence"/>
</dbReference>
<feature type="domain" description="PAC" evidence="2">
    <location>
        <begin position="254"/>
        <end position="306"/>
    </location>
</feature>
<dbReference type="Pfam" id="PF08448">
    <property type="entry name" value="PAS_4"/>
    <property type="match status" value="3"/>
</dbReference>
<evidence type="ECO:0000259" key="1">
    <source>
        <dbReference type="PROSITE" id="PS50112"/>
    </source>
</evidence>
<comment type="caution">
    <text evidence="5">The sequence shown here is derived from an EMBL/GenBank/DDBJ whole genome shotgun (WGS) entry which is preliminary data.</text>
</comment>
<dbReference type="OrthoDB" id="9813903at2"/>
<feature type="domain" description="EAL" evidence="3">
    <location>
        <begin position="608"/>
        <end position="862"/>
    </location>
</feature>
<name>A0A4U1I656_9BURK</name>
<reference evidence="5 6" key="1">
    <citation type="submission" date="2019-04" db="EMBL/GenBank/DDBJ databases">
        <title>Trinickia sp. 7GSK02, isolated from subtropical forest soil.</title>
        <authorList>
            <person name="Gao Z.-H."/>
            <person name="Qiu L.-H."/>
        </authorList>
    </citation>
    <scope>NUCLEOTIDE SEQUENCE [LARGE SCALE GENOMIC DNA]</scope>
    <source>
        <strain evidence="5 6">7GSK02</strain>
    </source>
</reference>
<dbReference type="FunFam" id="3.20.20.450:FF:000001">
    <property type="entry name" value="Cyclic di-GMP phosphodiesterase yahA"/>
    <property type="match status" value="1"/>
</dbReference>
<dbReference type="InterPro" id="IPR043128">
    <property type="entry name" value="Rev_trsase/Diguanyl_cyclase"/>
</dbReference>
<feature type="domain" description="PAS" evidence="1">
    <location>
        <begin position="33"/>
        <end position="77"/>
    </location>
</feature>
<keyword evidence="6" id="KW-1185">Reference proteome</keyword>
<dbReference type="SUPFAM" id="SSF55073">
    <property type="entry name" value="Nucleotide cyclase"/>
    <property type="match status" value="1"/>
</dbReference>
<dbReference type="SUPFAM" id="SSF55785">
    <property type="entry name" value="PYP-like sensor domain (PAS domain)"/>
    <property type="match status" value="3"/>
</dbReference>
<dbReference type="NCBIfam" id="TIGR00229">
    <property type="entry name" value="sensory_box"/>
    <property type="match status" value="3"/>
</dbReference>
<feature type="domain" description="PAS" evidence="1">
    <location>
        <begin position="180"/>
        <end position="250"/>
    </location>
</feature>
<dbReference type="InterPro" id="IPR052155">
    <property type="entry name" value="Biofilm_reg_signaling"/>
</dbReference>
<dbReference type="SMART" id="SM00091">
    <property type="entry name" value="PAS"/>
    <property type="match status" value="3"/>
</dbReference>